<dbReference type="eggNOG" id="KOG0549">
    <property type="taxonomic scope" value="Eukaryota"/>
</dbReference>
<protein>
    <recommendedName>
        <fullName evidence="2 5">peptidylprolyl isomerase</fullName>
        <ecNumber evidence="2 5">5.2.1.8</ecNumber>
    </recommendedName>
</protein>
<dbReference type="OMA" id="MSETHYM"/>
<feature type="signal peptide" evidence="7">
    <location>
        <begin position="1"/>
        <end position="23"/>
    </location>
</feature>
<dbReference type="Gene3D" id="3.10.50.40">
    <property type="match status" value="1"/>
</dbReference>
<keyword evidence="7" id="KW-0732">Signal</keyword>
<proteinExistence type="predicted"/>
<evidence type="ECO:0000256" key="2">
    <source>
        <dbReference type="ARBA" id="ARBA00013194"/>
    </source>
</evidence>
<accession>A9V9C7</accession>
<feature type="domain" description="PPIase FKBP-type" evidence="8">
    <location>
        <begin position="46"/>
        <end position="140"/>
    </location>
</feature>
<organism evidence="9 10">
    <name type="scientific">Monosiga brevicollis</name>
    <name type="common">Choanoflagellate</name>
    <dbReference type="NCBI Taxonomy" id="81824"/>
    <lineage>
        <taxon>Eukaryota</taxon>
        <taxon>Choanoflagellata</taxon>
        <taxon>Craspedida</taxon>
        <taxon>Salpingoecidae</taxon>
        <taxon>Monosiga</taxon>
    </lineage>
</organism>
<dbReference type="GO" id="GO:0003755">
    <property type="term" value="F:peptidyl-prolyl cis-trans isomerase activity"/>
    <property type="evidence" value="ECO:0000318"/>
    <property type="project" value="GO_Central"/>
</dbReference>
<keyword evidence="3 5" id="KW-0697">Rotamase</keyword>
<evidence type="ECO:0000256" key="3">
    <source>
        <dbReference type="ARBA" id="ARBA00023110"/>
    </source>
</evidence>
<keyword evidence="6" id="KW-1133">Transmembrane helix</keyword>
<keyword evidence="6" id="KW-0812">Transmembrane</keyword>
<feature type="chain" id="PRO_5002745428" description="peptidylprolyl isomerase" evidence="7">
    <location>
        <begin position="24"/>
        <end position="193"/>
    </location>
</feature>
<dbReference type="GeneID" id="5894535"/>
<evidence type="ECO:0000259" key="8">
    <source>
        <dbReference type="PROSITE" id="PS50059"/>
    </source>
</evidence>
<keyword evidence="10" id="KW-1185">Reference proteome</keyword>
<name>A9V9C7_MONBE</name>
<reference evidence="9 10" key="1">
    <citation type="journal article" date="2008" name="Nature">
        <title>The genome of the choanoflagellate Monosiga brevicollis and the origin of metazoans.</title>
        <authorList>
            <consortium name="JGI Sequencing"/>
            <person name="King N."/>
            <person name="Westbrook M.J."/>
            <person name="Young S.L."/>
            <person name="Kuo A."/>
            <person name="Abedin M."/>
            <person name="Chapman J."/>
            <person name="Fairclough S."/>
            <person name="Hellsten U."/>
            <person name="Isogai Y."/>
            <person name="Letunic I."/>
            <person name="Marr M."/>
            <person name="Pincus D."/>
            <person name="Putnam N."/>
            <person name="Rokas A."/>
            <person name="Wright K.J."/>
            <person name="Zuzow R."/>
            <person name="Dirks W."/>
            <person name="Good M."/>
            <person name="Goodstein D."/>
            <person name="Lemons D."/>
            <person name="Li W."/>
            <person name="Lyons J.B."/>
            <person name="Morris A."/>
            <person name="Nichols S."/>
            <person name="Richter D.J."/>
            <person name="Salamov A."/>
            <person name="Bork P."/>
            <person name="Lim W.A."/>
            <person name="Manning G."/>
            <person name="Miller W.T."/>
            <person name="McGinnis W."/>
            <person name="Shapiro H."/>
            <person name="Tjian R."/>
            <person name="Grigoriev I.V."/>
            <person name="Rokhsar D."/>
        </authorList>
    </citation>
    <scope>NUCLEOTIDE SEQUENCE [LARGE SCALE GENOMIC DNA]</scope>
    <source>
        <strain evidence="10">MX1 / ATCC 50154</strain>
    </source>
</reference>
<evidence type="ECO:0000313" key="10">
    <source>
        <dbReference type="Proteomes" id="UP000001357"/>
    </source>
</evidence>
<dbReference type="STRING" id="81824.A9V9C7"/>
<dbReference type="InParanoid" id="A9V9C7"/>
<sequence>MMMMWRACLVALGALAVLGGVRAEKQELIREVVEVVESCETRVQKGDEVAVVHVGYYNGQQIDGVPRDENGNAEPLRFKIGNGEIIEGMEVGLLDTCLGEKVRLTIPPHMAFDDGRKQFRHKPVPSKATVIYEIEVVGIDRPGTLKHTTKVLYESMGDLVSVGLVVLMVGGAVYVASRNGNGNKKRTNRKKRN</sequence>
<evidence type="ECO:0000256" key="7">
    <source>
        <dbReference type="SAM" id="SignalP"/>
    </source>
</evidence>
<dbReference type="PANTHER" id="PTHR45779">
    <property type="entry name" value="PEPTIDYLPROLYL ISOMERASE"/>
    <property type="match status" value="1"/>
</dbReference>
<evidence type="ECO:0000256" key="1">
    <source>
        <dbReference type="ARBA" id="ARBA00000971"/>
    </source>
</evidence>
<dbReference type="FunCoup" id="A9V9C7">
    <property type="interactions" value="73"/>
</dbReference>
<evidence type="ECO:0000256" key="6">
    <source>
        <dbReference type="SAM" id="Phobius"/>
    </source>
</evidence>
<gene>
    <name evidence="9" type="ORF">MONBRDRAFT_34079</name>
</gene>
<dbReference type="InterPro" id="IPR044609">
    <property type="entry name" value="FKBP2/11"/>
</dbReference>
<evidence type="ECO:0000256" key="5">
    <source>
        <dbReference type="PROSITE-ProRule" id="PRU00277"/>
    </source>
</evidence>
<dbReference type="GO" id="GO:0005783">
    <property type="term" value="C:endoplasmic reticulum"/>
    <property type="evidence" value="ECO:0000318"/>
    <property type="project" value="GO_Central"/>
</dbReference>
<dbReference type="Proteomes" id="UP000001357">
    <property type="component" value="Unassembled WGS sequence"/>
</dbReference>
<dbReference type="EMBL" id="CH991570">
    <property type="protein sequence ID" value="EDQ85838.1"/>
    <property type="molecule type" value="Genomic_DNA"/>
</dbReference>
<keyword evidence="6" id="KW-0472">Membrane</keyword>
<dbReference type="RefSeq" id="XP_001749317.1">
    <property type="nucleotide sequence ID" value="XM_001749265.1"/>
</dbReference>
<dbReference type="EC" id="5.2.1.8" evidence="2 5"/>
<dbReference type="SUPFAM" id="SSF54534">
    <property type="entry name" value="FKBP-like"/>
    <property type="match status" value="1"/>
</dbReference>
<dbReference type="Pfam" id="PF00254">
    <property type="entry name" value="FKBP_C"/>
    <property type="match status" value="1"/>
</dbReference>
<dbReference type="KEGG" id="mbr:MONBRDRAFT_34079"/>
<evidence type="ECO:0000256" key="4">
    <source>
        <dbReference type="ARBA" id="ARBA00023235"/>
    </source>
</evidence>
<dbReference type="InterPro" id="IPR001179">
    <property type="entry name" value="PPIase_FKBP_dom"/>
</dbReference>
<dbReference type="InterPro" id="IPR046357">
    <property type="entry name" value="PPIase_dom_sf"/>
</dbReference>
<comment type="catalytic activity">
    <reaction evidence="1 5">
        <text>[protein]-peptidylproline (omega=180) = [protein]-peptidylproline (omega=0)</text>
        <dbReference type="Rhea" id="RHEA:16237"/>
        <dbReference type="Rhea" id="RHEA-COMP:10747"/>
        <dbReference type="Rhea" id="RHEA-COMP:10748"/>
        <dbReference type="ChEBI" id="CHEBI:83833"/>
        <dbReference type="ChEBI" id="CHEBI:83834"/>
        <dbReference type="EC" id="5.2.1.8"/>
    </reaction>
</comment>
<keyword evidence="4 5" id="KW-0413">Isomerase</keyword>
<feature type="transmembrane region" description="Helical" evidence="6">
    <location>
        <begin position="159"/>
        <end position="176"/>
    </location>
</feature>
<dbReference type="AlphaFoldDB" id="A9V9C7"/>
<dbReference type="PROSITE" id="PS50059">
    <property type="entry name" value="FKBP_PPIASE"/>
    <property type="match status" value="1"/>
</dbReference>
<evidence type="ECO:0000313" key="9">
    <source>
        <dbReference type="EMBL" id="EDQ85838.1"/>
    </source>
</evidence>
<dbReference type="PANTHER" id="PTHR45779:SF7">
    <property type="entry name" value="PEPTIDYLPROLYL ISOMERASE"/>
    <property type="match status" value="1"/>
</dbReference>